<dbReference type="InterPro" id="IPR009078">
    <property type="entry name" value="Ferritin-like_SF"/>
</dbReference>
<keyword evidence="2" id="KW-1185">Reference proteome</keyword>
<name>A0ABS2WRY6_9BACT</name>
<sequence length="222" mass="24664">MKKAKKSFLKYVDPALKLSPFHQALHIALRDAYYGFALHKKAVEAFGFVAPFATVLEAKQQHITELTSLLVRYEIPLPKNEESACIMPPMGLLEAYELGVAFEIETIQRITHLLPYVATYPDAQEMFFRLQAASYNTFLPTFRSHVAQQTSTPATQGLSQEEMMAKVEEWRGMAQRIAAGDTNALGEMFQGMNISLMGGMLLGGVAASLLSQMNTPEEPESL</sequence>
<dbReference type="RefSeq" id="WP_205458964.1">
    <property type="nucleotide sequence ID" value="NZ_JAFHKK010000011.1"/>
</dbReference>
<reference evidence="2" key="2">
    <citation type="submission" date="2021-02" db="EMBL/GenBank/DDBJ databases">
        <title>Sulfurospirillum tamanensis sp. nov.</title>
        <authorList>
            <person name="Merkel A.Y."/>
        </authorList>
    </citation>
    <scope>NUCLEOTIDE SEQUENCE [LARGE SCALE GENOMIC DNA]</scope>
    <source>
        <strain evidence="2">T05b</strain>
    </source>
</reference>
<organism evidence="1 2">
    <name type="scientific">Sulfurospirillum tamanense</name>
    <dbReference type="NCBI Taxonomy" id="2813362"/>
    <lineage>
        <taxon>Bacteria</taxon>
        <taxon>Pseudomonadati</taxon>
        <taxon>Campylobacterota</taxon>
        <taxon>Epsilonproteobacteria</taxon>
        <taxon>Campylobacterales</taxon>
        <taxon>Sulfurospirillaceae</taxon>
        <taxon>Sulfurospirillum</taxon>
    </lineage>
</organism>
<gene>
    <name evidence="1" type="ORF">JWV37_06450</name>
</gene>
<dbReference type="InterPro" id="IPR012347">
    <property type="entry name" value="Ferritin-like"/>
</dbReference>
<dbReference type="Proteomes" id="UP000703590">
    <property type="component" value="Unassembled WGS sequence"/>
</dbReference>
<reference evidence="1 2" key="1">
    <citation type="submission" date="2021-02" db="EMBL/GenBank/DDBJ databases">
        <title>Sulfurospirillum tamanensis sp. nov.</title>
        <authorList>
            <person name="Frolova A."/>
            <person name="Merkel A."/>
            <person name="Slobodkin A."/>
        </authorList>
    </citation>
    <scope>NUCLEOTIDE SEQUENCE [LARGE SCALE GENOMIC DNA]</scope>
    <source>
        <strain evidence="1 2">T05b</strain>
    </source>
</reference>
<dbReference type="SUPFAM" id="SSF47240">
    <property type="entry name" value="Ferritin-like"/>
    <property type="match status" value="1"/>
</dbReference>
<accession>A0ABS2WRY6</accession>
<proteinExistence type="predicted"/>
<evidence type="ECO:0008006" key="3">
    <source>
        <dbReference type="Google" id="ProtNLM"/>
    </source>
</evidence>
<evidence type="ECO:0000313" key="1">
    <source>
        <dbReference type="EMBL" id="MBN2964414.1"/>
    </source>
</evidence>
<protein>
    <recommendedName>
        <fullName evidence="3">DUF2202 domain-containing protein</fullName>
    </recommendedName>
</protein>
<dbReference type="EMBL" id="JAFHKK010000011">
    <property type="protein sequence ID" value="MBN2964414.1"/>
    <property type="molecule type" value="Genomic_DNA"/>
</dbReference>
<evidence type="ECO:0000313" key="2">
    <source>
        <dbReference type="Proteomes" id="UP000703590"/>
    </source>
</evidence>
<reference evidence="1 2" key="3">
    <citation type="submission" date="2021-02" db="EMBL/GenBank/DDBJ databases">
        <authorList>
            <person name="Merkel A.Y."/>
        </authorList>
    </citation>
    <scope>NUCLEOTIDE SEQUENCE [LARGE SCALE GENOMIC DNA]</scope>
    <source>
        <strain evidence="1 2">T05b</strain>
    </source>
</reference>
<comment type="caution">
    <text evidence="1">The sequence shown here is derived from an EMBL/GenBank/DDBJ whole genome shotgun (WGS) entry which is preliminary data.</text>
</comment>
<dbReference type="Gene3D" id="1.20.1260.10">
    <property type="match status" value="1"/>
</dbReference>